<protein>
    <recommendedName>
        <fullName evidence="4">Glycosyl transferase family 2</fullName>
    </recommendedName>
</protein>
<evidence type="ECO:0000256" key="1">
    <source>
        <dbReference type="SAM" id="SignalP"/>
    </source>
</evidence>
<organism evidence="2 3">
    <name type="scientific">Saliniramus fredricksonii</name>
    <dbReference type="NCBI Taxonomy" id="1653334"/>
    <lineage>
        <taxon>Bacteria</taxon>
        <taxon>Pseudomonadati</taxon>
        <taxon>Pseudomonadota</taxon>
        <taxon>Alphaproteobacteria</taxon>
        <taxon>Hyphomicrobiales</taxon>
        <taxon>Salinarimonadaceae</taxon>
        <taxon>Saliniramus</taxon>
    </lineage>
</organism>
<evidence type="ECO:0000313" key="2">
    <source>
        <dbReference type="EMBL" id="SCC82110.1"/>
    </source>
</evidence>
<reference evidence="2 3" key="1">
    <citation type="submission" date="2016-08" db="EMBL/GenBank/DDBJ databases">
        <authorList>
            <person name="Varghese N."/>
            <person name="Submissions Spin"/>
        </authorList>
    </citation>
    <scope>NUCLEOTIDE SEQUENCE [LARGE SCALE GENOMIC DNA]</scope>
    <source>
        <strain evidence="2 3">HL-109</strain>
    </source>
</reference>
<gene>
    <name evidence="2" type="ORF">GA0071312_3086</name>
</gene>
<evidence type="ECO:0008006" key="4">
    <source>
        <dbReference type="Google" id="ProtNLM"/>
    </source>
</evidence>
<feature type="signal peptide" evidence="1">
    <location>
        <begin position="1"/>
        <end position="20"/>
    </location>
</feature>
<feature type="chain" id="PRO_5046878396" description="Glycosyl transferase family 2" evidence="1">
    <location>
        <begin position="21"/>
        <end position="188"/>
    </location>
</feature>
<sequence>MRSFALYLLMMLSALVHSRAGPEALAATLSALVTGVAEGVVADAVVIVEQESEAIDLIIEATGAHHVVIAAGSDPWSAGAALARRDWFICLEAGDIPLEGWIGAVDRFAFIAEREGYPIGRLARRAPDWREWLRERVGRLSRAIRAGDIVHRSKLDGAAARRPRIAGVEAQILRQPAPQPERDLAPAG</sequence>
<comment type="caution">
    <text evidence="2">The sequence shown here is derived from an EMBL/GenBank/DDBJ whole genome shotgun (WGS) entry which is preliminary data.</text>
</comment>
<name>A0ABY0KCD6_9HYPH</name>
<proteinExistence type="predicted"/>
<keyword evidence="1" id="KW-0732">Signal</keyword>
<keyword evidence="3" id="KW-1185">Reference proteome</keyword>
<accession>A0ABY0KCD6</accession>
<evidence type="ECO:0000313" key="3">
    <source>
        <dbReference type="Proteomes" id="UP000182800"/>
    </source>
</evidence>
<dbReference type="EMBL" id="FMBM01000002">
    <property type="protein sequence ID" value="SCC82110.1"/>
    <property type="molecule type" value="Genomic_DNA"/>
</dbReference>
<dbReference type="Proteomes" id="UP000182800">
    <property type="component" value="Unassembled WGS sequence"/>
</dbReference>